<proteinExistence type="predicted"/>
<feature type="compositionally biased region" description="Basic and acidic residues" evidence="1">
    <location>
        <begin position="331"/>
        <end position="345"/>
    </location>
</feature>
<name>A0A8H7DX63_PLEOS</name>
<accession>A0A8H7DX63</accession>
<dbReference type="EMBL" id="JACETU010000001">
    <property type="protein sequence ID" value="KAF7440465.1"/>
    <property type="molecule type" value="Genomic_DNA"/>
</dbReference>
<feature type="region of interest" description="Disordered" evidence="1">
    <location>
        <begin position="118"/>
        <end position="161"/>
    </location>
</feature>
<evidence type="ECO:0000313" key="2">
    <source>
        <dbReference type="EMBL" id="KAF7440465.1"/>
    </source>
</evidence>
<dbReference type="AlphaFoldDB" id="A0A8H7DX63"/>
<feature type="compositionally biased region" description="Basic and acidic residues" evidence="1">
    <location>
        <begin position="227"/>
        <end position="242"/>
    </location>
</feature>
<evidence type="ECO:0000256" key="1">
    <source>
        <dbReference type="SAM" id="MobiDB-lite"/>
    </source>
</evidence>
<gene>
    <name evidence="2" type="ORF">PC9H_000810</name>
</gene>
<dbReference type="GeneID" id="59370651"/>
<dbReference type="OrthoDB" id="2683368at2759"/>
<dbReference type="VEuPathDB" id="FungiDB:PC9H_000810"/>
<organism evidence="2 3">
    <name type="scientific">Pleurotus ostreatus</name>
    <name type="common">Oyster mushroom</name>
    <name type="synonym">White-rot fungus</name>
    <dbReference type="NCBI Taxonomy" id="5322"/>
    <lineage>
        <taxon>Eukaryota</taxon>
        <taxon>Fungi</taxon>
        <taxon>Dikarya</taxon>
        <taxon>Basidiomycota</taxon>
        <taxon>Agaricomycotina</taxon>
        <taxon>Agaricomycetes</taxon>
        <taxon>Agaricomycetidae</taxon>
        <taxon>Agaricales</taxon>
        <taxon>Pleurotineae</taxon>
        <taxon>Pleurotaceae</taxon>
        <taxon>Pleurotus</taxon>
    </lineage>
</organism>
<feature type="compositionally biased region" description="Basic and acidic residues" evidence="1">
    <location>
        <begin position="285"/>
        <end position="296"/>
    </location>
</feature>
<feature type="compositionally biased region" description="Low complexity" evidence="1">
    <location>
        <begin position="93"/>
        <end position="102"/>
    </location>
</feature>
<evidence type="ECO:0000313" key="3">
    <source>
        <dbReference type="Proteomes" id="UP000623687"/>
    </source>
</evidence>
<dbReference type="RefSeq" id="XP_036636309.1">
    <property type="nucleotide sequence ID" value="XM_036770464.1"/>
</dbReference>
<feature type="compositionally biased region" description="Low complexity" evidence="1">
    <location>
        <begin position="269"/>
        <end position="278"/>
    </location>
</feature>
<protein>
    <submittedName>
        <fullName evidence="2">Uncharacterized protein</fullName>
    </submittedName>
</protein>
<feature type="region of interest" description="Disordered" evidence="1">
    <location>
        <begin position="218"/>
        <end position="358"/>
    </location>
</feature>
<keyword evidence="3" id="KW-1185">Reference proteome</keyword>
<feature type="region of interest" description="Disordered" evidence="1">
    <location>
        <begin position="1"/>
        <end position="102"/>
    </location>
</feature>
<dbReference type="Proteomes" id="UP000623687">
    <property type="component" value="Unassembled WGS sequence"/>
</dbReference>
<sequence>MNTRNRNSGRPGGLPSNPRAGARPTAQRHTQRAASLERPNSKDVRGGAVASAPPHQSIRPQKSMGALSTRNRSPAPPMPTRKRSISGPRHAPSASASASSASSFASSASFFDRIKGQMGYSSSRTSIEDDGANAGFKGEGEPPYSQEDNVRYSVHSSNGDGSTVWSRVAAAAGNLTINVSKTWAASIATYTGEYTPPGQESRLLRGMKAYHLAKAHDPSDLPSWLFEPHERGRFKREDRQGGDEEDPNPRASSYKEPPKPRSLRAVYEAAAATSSPTPRTIRGADGNEARPSRATDRLQAMRQARRGVVRGDSPDASTVGGHVRSPQGSVDGRRNITSDDGERRVPRMGLPSRPARKG</sequence>
<comment type="caution">
    <text evidence="2">The sequence shown here is derived from an EMBL/GenBank/DDBJ whole genome shotgun (WGS) entry which is preliminary data.</text>
</comment>
<reference evidence="2" key="1">
    <citation type="submission" date="2019-07" db="EMBL/GenBank/DDBJ databases">
        <authorList>
            <person name="Palmer J.M."/>
        </authorList>
    </citation>
    <scope>NUCLEOTIDE SEQUENCE</scope>
    <source>
        <strain evidence="2">PC9</strain>
    </source>
</reference>